<dbReference type="SUPFAM" id="SSF143113">
    <property type="entry name" value="NAP-like"/>
    <property type="match status" value="1"/>
</dbReference>
<keyword evidence="5" id="KW-1185">Reference proteome</keyword>
<dbReference type="GO" id="GO:0005634">
    <property type="term" value="C:nucleus"/>
    <property type="evidence" value="ECO:0007669"/>
    <property type="project" value="InterPro"/>
</dbReference>
<feature type="region of interest" description="Disordered" evidence="3">
    <location>
        <begin position="175"/>
        <end position="214"/>
    </location>
</feature>
<accession>A0AAD5K4E5</accession>
<dbReference type="PANTHER" id="PTHR11875">
    <property type="entry name" value="TESTIS-SPECIFIC Y-ENCODED PROTEIN"/>
    <property type="match status" value="1"/>
</dbReference>
<reference evidence="4" key="1">
    <citation type="journal article" date="2022" name="IScience">
        <title>Evolution of zygomycete secretomes and the origins of terrestrial fungal ecologies.</title>
        <authorList>
            <person name="Chang Y."/>
            <person name="Wang Y."/>
            <person name="Mondo S."/>
            <person name="Ahrendt S."/>
            <person name="Andreopoulos W."/>
            <person name="Barry K."/>
            <person name="Beard J."/>
            <person name="Benny G.L."/>
            <person name="Blankenship S."/>
            <person name="Bonito G."/>
            <person name="Cuomo C."/>
            <person name="Desiro A."/>
            <person name="Gervers K.A."/>
            <person name="Hundley H."/>
            <person name="Kuo A."/>
            <person name="LaButti K."/>
            <person name="Lang B.F."/>
            <person name="Lipzen A."/>
            <person name="O'Donnell K."/>
            <person name="Pangilinan J."/>
            <person name="Reynolds N."/>
            <person name="Sandor L."/>
            <person name="Smith M.E."/>
            <person name="Tsang A."/>
            <person name="Grigoriev I.V."/>
            <person name="Stajich J.E."/>
            <person name="Spatafora J.W."/>
        </authorList>
    </citation>
    <scope>NUCLEOTIDE SEQUENCE</scope>
    <source>
        <strain evidence="4">RSA 2281</strain>
    </source>
</reference>
<evidence type="ECO:0000313" key="5">
    <source>
        <dbReference type="Proteomes" id="UP001209540"/>
    </source>
</evidence>
<dbReference type="InterPro" id="IPR037231">
    <property type="entry name" value="NAP-like_sf"/>
</dbReference>
<comment type="caution">
    <text evidence="4">The sequence shown here is derived from an EMBL/GenBank/DDBJ whole genome shotgun (WGS) entry which is preliminary data.</text>
</comment>
<protein>
    <recommendedName>
        <fullName evidence="6">Protein SET</fullName>
    </recommendedName>
</protein>
<evidence type="ECO:0000256" key="3">
    <source>
        <dbReference type="SAM" id="MobiDB-lite"/>
    </source>
</evidence>
<feature type="compositionally biased region" description="Acidic residues" evidence="3">
    <location>
        <begin position="180"/>
        <end position="206"/>
    </location>
</feature>
<sequence>MSEEVINKELSALQEDTLKVGKEVEQYTRKLMIPIWNKRRDVIKKIPNFWTQAMGNSPLFAIDPSENDIEALENLTDFHVEFDEARPEYRKVIATFKKNDIFKNETLTKEFINNDEGDDEIISKATIEYHSGKGPSKKRKADDDDEEGELSFLEWFASDENGLGSILSDEIFPGALEYFQGDDDEDDDDAEEIELGSEDEDEEDDEPAKKKSKK</sequence>
<dbReference type="InterPro" id="IPR002164">
    <property type="entry name" value="NAP_family"/>
</dbReference>
<dbReference type="EMBL" id="JAIXMP010000025">
    <property type="protein sequence ID" value="KAI9253852.1"/>
    <property type="molecule type" value="Genomic_DNA"/>
</dbReference>
<evidence type="ECO:0000256" key="2">
    <source>
        <dbReference type="RuleBase" id="RU003876"/>
    </source>
</evidence>
<proteinExistence type="inferred from homology"/>
<reference evidence="4" key="2">
    <citation type="submission" date="2023-02" db="EMBL/GenBank/DDBJ databases">
        <authorList>
            <consortium name="DOE Joint Genome Institute"/>
            <person name="Mondo S.J."/>
            <person name="Chang Y."/>
            <person name="Wang Y."/>
            <person name="Ahrendt S."/>
            <person name="Andreopoulos W."/>
            <person name="Barry K."/>
            <person name="Beard J."/>
            <person name="Benny G.L."/>
            <person name="Blankenship S."/>
            <person name="Bonito G."/>
            <person name="Cuomo C."/>
            <person name="Desiro A."/>
            <person name="Gervers K.A."/>
            <person name="Hundley H."/>
            <person name="Kuo A."/>
            <person name="LaButti K."/>
            <person name="Lang B.F."/>
            <person name="Lipzen A."/>
            <person name="O'Donnell K."/>
            <person name="Pangilinan J."/>
            <person name="Reynolds N."/>
            <person name="Sandor L."/>
            <person name="Smith M.W."/>
            <person name="Tsang A."/>
            <person name="Grigoriev I.V."/>
            <person name="Stajich J.E."/>
            <person name="Spatafora J.W."/>
        </authorList>
    </citation>
    <scope>NUCLEOTIDE SEQUENCE</scope>
    <source>
        <strain evidence="4">RSA 2281</strain>
    </source>
</reference>
<dbReference type="Pfam" id="PF00956">
    <property type="entry name" value="NAP"/>
    <property type="match status" value="1"/>
</dbReference>
<name>A0AAD5K4E5_9FUNG</name>
<dbReference type="Proteomes" id="UP001209540">
    <property type="component" value="Unassembled WGS sequence"/>
</dbReference>
<organism evidence="4 5">
    <name type="scientific">Phascolomyces articulosus</name>
    <dbReference type="NCBI Taxonomy" id="60185"/>
    <lineage>
        <taxon>Eukaryota</taxon>
        <taxon>Fungi</taxon>
        <taxon>Fungi incertae sedis</taxon>
        <taxon>Mucoromycota</taxon>
        <taxon>Mucoromycotina</taxon>
        <taxon>Mucoromycetes</taxon>
        <taxon>Mucorales</taxon>
        <taxon>Lichtheimiaceae</taxon>
        <taxon>Phascolomyces</taxon>
    </lineage>
</organism>
<dbReference type="Gene3D" id="3.30.1120.90">
    <property type="entry name" value="Nucleosome assembly protein"/>
    <property type="match status" value="1"/>
</dbReference>
<dbReference type="GO" id="GO:0006334">
    <property type="term" value="P:nucleosome assembly"/>
    <property type="evidence" value="ECO:0007669"/>
    <property type="project" value="InterPro"/>
</dbReference>
<evidence type="ECO:0008006" key="6">
    <source>
        <dbReference type="Google" id="ProtNLM"/>
    </source>
</evidence>
<evidence type="ECO:0000256" key="1">
    <source>
        <dbReference type="ARBA" id="ARBA00009947"/>
    </source>
</evidence>
<comment type="similarity">
    <text evidence="1 2">Belongs to the nucleosome assembly protein (NAP) family.</text>
</comment>
<evidence type="ECO:0000313" key="4">
    <source>
        <dbReference type="EMBL" id="KAI9253852.1"/>
    </source>
</evidence>
<dbReference type="AlphaFoldDB" id="A0AAD5K4E5"/>
<gene>
    <name evidence="4" type="ORF">BDA99DRAFT_519162</name>
</gene>